<feature type="domain" description="Release factor glutamine methyltransferase N-terminal" evidence="6">
    <location>
        <begin position="22"/>
        <end position="87"/>
    </location>
</feature>
<dbReference type="PANTHER" id="PTHR18895">
    <property type="entry name" value="HEMK METHYLTRANSFERASE"/>
    <property type="match status" value="1"/>
</dbReference>
<keyword evidence="3 4" id="KW-0949">S-adenosyl-L-methionine</keyword>
<keyword evidence="1 4" id="KW-0489">Methyltransferase</keyword>
<dbReference type="Proteomes" id="UP000609531">
    <property type="component" value="Unassembled WGS sequence"/>
</dbReference>
<dbReference type="GO" id="GO:0032259">
    <property type="term" value="P:methylation"/>
    <property type="evidence" value="ECO:0007669"/>
    <property type="project" value="UniProtKB-KW"/>
</dbReference>
<dbReference type="CDD" id="cd02440">
    <property type="entry name" value="AdoMet_MTases"/>
    <property type="match status" value="1"/>
</dbReference>
<organism evidence="7 8">
    <name type="scientific">Acuticoccus mangrovi</name>
    <dbReference type="NCBI Taxonomy" id="2796142"/>
    <lineage>
        <taxon>Bacteria</taxon>
        <taxon>Pseudomonadati</taxon>
        <taxon>Pseudomonadota</taxon>
        <taxon>Alphaproteobacteria</taxon>
        <taxon>Hyphomicrobiales</taxon>
        <taxon>Amorphaceae</taxon>
        <taxon>Acuticoccus</taxon>
    </lineage>
</organism>
<dbReference type="Pfam" id="PF13847">
    <property type="entry name" value="Methyltransf_31"/>
    <property type="match status" value="1"/>
</dbReference>
<dbReference type="AlphaFoldDB" id="A0A934MNT3"/>
<dbReference type="InterPro" id="IPR002052">
    <property type="entry name" value="DNA_methylase_N6_adenine_CS"/>
</dbReference>
<gene>
    <name evidence="4 7" type="primary">prmC</name>
    <name evidence="7" type="ORF">JCR33_22480</name>
</gene>
<name>A0A934MNT3_9HYPH</name>
<evidence type="ECO:0000256" key="2">
    <source>
        <dbReference type="ARBA" id="ARBA00022679"/>
    </source>
</evidence>
<comment type="similarity">
    <text evidence="4">Belongs to the protein N5-glutamine methyltransferase family. PrmC subfamily.</text>
</comment>
<dbReference type="EC" id="2.1.1.297" evidence="4"/>
<feature type="binding site" evidence="4">
    <location>
        <position position="156"/>
    </location>
    <ligand>
        <name>S-adenosyl-L-methionine</name>
        <dbReference type="ChEBI" id="CHEBI:59789"/>
    </ligand>
</feature>
<comment type="function">
    <text evidence="4">Methylates the class 1 translation termination release factors RF1/PrfA and RF2/PrfB on the glutamine residue of the universally conserved GGQ motif.</text>
</comment>
<feature type="binding site" evidence="4">
    <location>
        <begin position="133"/>
        <end position="137"/>
    </location>
    <ligand>
        <name>S-adenosyl-L-methionine</name>
        <dbReference type="ChEBI" id="CHEBI:59789"/>
    </ligand>
</feature>
<dbReference type="EMBL" id="JAEKJA010000027">
    <property type="protein sequence ID" value="MBJ3778484.1"/>
    <property type="molecule type" value="Genomic_DNA"/>
</dbReference>
<dbReference type="InterPro" id="IPR029063">
    <property type="entry name" value="SAM-dependent_MTases_sf"/>
</dbReference>
<dbReference type="PROSITE" id="PS00092">
    <property type="entry name" value="N6_MTASE"/>
    <property type="match status" value="1"/>
</dbReference>
<dbReference type="InterPro" id="IPR025714">
    <property type="entry name" value="Methyltranfer_dom"/>
</dbReference>
<dbReference type="PANTHER" id="PTHR18895:SF74">
    <property type="entry name" value="MTRF1L RELEASE FACTOR GLUTAMINE METHYLTRANSFERASE"/>
    <property type="match status" value="1"/>
</dbReference>
<comment type="catalytic activity">
    <reaction evidence="4">
        <text>L-glutaminyl-[peptide chain release factor] + S-adenosyl-L-methionine = N(5)-methyl-L-glutaminyl-[peptide chain release factor] + S-adenosyl-L-homocysteine + H(+)</text>
        <dbReference type="Rhea" id="RHEA:42896"/>
        <dbReference type="Rhea" id="RHEA-COMP:10271"/>
        <dbReference type="Rhea" id="RHEA-COMP:10272"/>
        <dbReference type="ChEBI" id="CHEBI:15378"/>
        <dbReference type="ChEBI" id="CHEBI:30011"/>
        <dbReference type="ChEBI" id="CHEBI:57856"/>
        <dbReference type="ChEBI" id="CHEBI:59789"/>
        <dbReference type="ChEBI" id="CHEBI:61891"/>
        <dbReference type="EC" id="2.1.1.297"/>
    </reaction>
</comment>
<evidence type="ECO:0000256" key="1">
    <source>
        <dbReference type="ARBA" id="ARBA00022603"/>
    </source>
</evidence>
<accession>A0A934MNT3</accession>
<dbReference type="Gene3D" id="3.40.50.150">
    <property type="entry name" value="Vaccinia Virus protein VP39"/>
    <property type="match status" value="1"/>
</dbReference>
<dbReference type="GO" id="GO:0102559">
    <property type="term" value="F:peptide chain release factor N(5)-glutamine methyltransferase activity"/>
    <property type="evidence" value="ECO:0007669"/>
    <property type="project" value="UniProtKB-EC"/>
</dbReference>
<dbReference type="InterPro" id="IPR040758">
    <property type="entry name" value="PrmC_N"/>
</dbReference>
<dbReference type="HAMAP" id="MF_02126">
    <property type="entry name" value="RF_methyltr_PrmC"/>
    <property type="match status" value="1"/>
</dbReference>
<feature type="binding site" evidence="4">
    <location>
        <position position="185"/>
    </location>
    <ligand>
        <name>S-adenosyl-L-methionine</name>
        <dbReference type="ChEBI" id="CHEBI:59789"/>
    </ligand>
</feature>
<feature type="domain" description="Methyltransferase" evidence="5">
    <location>
        <begin position="131"/>
        <end position="254"/>
    </location>
</feature>
<dbReference type="SUPFAM" id="SSF53335">
    <property type="entry name" value="S-adenosyl-L-methionine-dependent methyltransferases"/>
    <property type="match status" value="1"/>
</dbReference>
<keyword evidence="2 4" id="KW-0808">Transferase</keyword>
<protein>
    <recommendedName>
        <fullName evidence="4">Release factor glutamine methyltransferase</fullName>
        <shortName evidence="4">RF MTase</shortName>
        <ecNumber evidence="4">2.1.1.297</ecNumber>
    </recommendedName>
    <alternativeName>
        <fullName evidence="4">N5-glutamine methyltransferase PrmC</fullName>
    </alternativeName>
    <alternativeName>
        <fullName evidence="4">Protein-(glutamine-N5) MTase PrmC</fullName>
    </alternativeName>
    <alternativeName>
        <fullName evidence="4">Protein-glutamine N-methyltransferase PrmC</fullName>
    </alternativeName>
</protein>
<proteinExistence type="inferred from homology"/>
<dbReference type="InterPro" id="IPR004556">
    <property type="entry name" value="HemK-like"/>
</dbReference>
<sequence>MVEEGPLPVTGDIDLAGLYTTLKRVFREAGLPTPDLDARLLVIETLGVSTAQLIANPRLPISEELARELNERARLRLSGQSIGRILGRRAFWSLDLRLNRDTLEPRPETETVVELALSLLPAVETPLLIADLGVGTGAILLAILSERLNAFGIGIDIAEGALREAERNAERHNLADRAVFAIGNFGAPLAPVFDMVVSNPPYVATATIADLDPVVRDHDPRLALDGGEDGLDCYRTVFSQASGMLKPGGTLIVEIDPAARDAVIAVAEARGLSVAAVADDLNGDARAVAFRFA</sequence>
<dbReference type="InterPro" id="IPR050320">
    <property type="entry name" value="N5-glutamine_MTase"/>
</dbReference>
<evidence type="ECO:0000313" key="8">
    <source>
        <dbReference type="Proteomes" id="UP000609531"/>
    </source>
</evidence>
<evidence type="ECO:0000259" key="6">
    <source>
        <dbReference type="Pfam" id="PF17827"/>
    </source>
</evidence>
<feature type="binding site" evidence="4">
    <location>
        <begin position="199"/>
        <end position="202"/>
    </location>
    <ligand>
        <name>substrate</name>
    </ligand>
</feature>
<dbReference type="NCBIfam" id="TIGR03534">
    <property type="entry name" value="RF_mod_PrmC"/>
    <property type="match status" value="1"/>
</dbReference>
<dbReference type="GO" id="GO:0003676">
    <property type="term" value="F:nucleic acid binding"/>
    <property type="evidence" value="ECO:0007669"/>
    <property type="project" value="InterPro"/>
</dbReference>
<dbReference type="RefSeq" id="WP_198884383.1">
    <property type="nucleotide sequence ID" value="NZ_JAEKJA010000027.1"/>
</dbReference>
<comment type="caution">
    <text evidence="7">The sequence shown here is derived from an EMBL/GenBank/DDBJ whole genome shotgun (WGS) entry which is preliminary data.</text>
</comment>
<evidence type="ECO:0000259" key="5">
    <source>
        <dbReference type="Pfam" id="PF13847"/>
    </source>
</evidence>
<evidence type="ECO:0000256" key="3">
    <source>
        <dbReference type="ARBA" id="ARBA00022691"/>
    </source>
</evidence>
<evidence type="ECO:0000256" key="4">
    <source>
        <dbReference type="HAMAP-Rule" id="MF_02126"/>
    </source>
</evidence>
<dbReference type="InterPro" id="IPR019874">
    <property type="entry name" value="RF_methyltr_PrmC"/>
</dbReference>
<keyword evidence="8" id="KW-1185">Reference proteome</keyword>
<dbReference type="Gene3D" id="1.10.8.10">
    <property type="entry name" value="DNA helicase RuvA subunit, C-terminal domain"/>
    <property type="match status" value="1"/>
</dbReference>
<reference evidence="7" key="1">
    <citation type="submission" date="2020-12" db="EMBL/GenBank/DDBJ databases">
        <title>Bacterial taxonomy.</title>
        <authorList>
            <person name="Pan X."/>
        </authorList>
    </citation>
    <scope>NUCLEOTIDE SEQUENCE</scope>
    <source>
        <strain evidence="7">B2012</strain>
    </source>
</reference>
<feature type="binding site" evidence="4">
    <location>
        <position position="199"/>
    </location>
    <ligand>
        <name>S-adenosyl-L-methionine</name>
        <dbReference type="ChEBI" id="CHEBI:59789"/>
    </ligand>
</feature>
<dbReference type="NCBIfam" id="TIGR00536">
    <property type="entry name" value="hemK_fam"/>
    <property type="match status" value="1"/>
</dbReference>
<dbReference type="Pfam" id="PF17827">
    <property type="entry name" value="PrmC_N"/>
    <property type="match status" value="1"/>
</dbReference>
<evidence type="ECO:0000313" key="7">
    <source>
        <dbReference type="EMBL" id="MBJ3778484.1"/>
    </source>
</evidence>